<evidence type="ECO:0000256" key="5">
    <source>
        <dbReference type="ARBA" id="ARBA00023136"/>
    </source>
</evidence>
<dbReference type="GO" id="GO:0009247">
    <property type="term" value="P:glycolipid biosynthetic process"/>
    <property type="evidence" value="ECO:0007669"/>
    <property type="project" value="UniProtKB-ARBA"/>
</dbReference>
<proteinExistence type="predicted"/>
<dbReference type="EC" id="2.3.1.-" evidence="7"/>
<evidence type="ECO:0000256" key="6">
    <source>
        <dbReference type="ARBA" id="ARBA00023315"/>
    </source>
</evidence>
<protein>
    <submittedName>
        <fullName evidence="7">Phosphatidylinositol mannoside acyltransferase</fullName>
        <ecNumber evidence="7">2.3.1.-</ecNumber>
    </submittedName>
</protein>
<keyword evidence="4 7" id="KW-0808">Transferase</keyword>
<dbReference type="EMBL" id="CYTW01000002">
    <property type="protein sequence ID" value="CUK02516.1"/>
    <property type="molecule type" value="Genomic_DNA"/>
</dbReference>
<dbReference type="GeneID" id="83881614"/>
<keyword evidence="6 7" id="KW-0012">Acyltransferase</keyword>
<dbReference type="Proteomes" id="UP000051870">
    <property type="component" value="Unassembled WGS sequence"/>
</dbReference>
<keyword evidence="2" id="KW-1003">Cell membrane</keyword>
<dbReference type="InterPro" id="IPR004960">
    <property type="entry name" value="LipA_acyltrans"/>
</dbReference>
<keyword evidence="8" id="KW-1185">Reference proteome</keyword>
<dbReference type="CDD" id="cd07984">
    <property type="entry name" value="LPLAT_LABLAT-like"/>
    <property type="match status" value="1"/>
</dbReference>
<dbReference type="PANTHER" id="PTHR30606">
    <property type="entry name" value="LIPID A BIOSYNTHESIS LAUROYL ACYLTRANSFERASE"/>
    <property type="match status" value="1"/>
</dbReference>
<dbReference type="AlphaFoldDB" id="A0A0P1IKM5"/>
<evidence type="ECO:0000256" key="1">
    <source>
        <dbReference type="ARBA" id="ARBA00004533"/>
    </source>
</evidence>
<evidence type="ECO:0000313" key="8">
    <source>
        <dbReference type="Proteomes" id="UP000051870"/>
    </source>
</evidence>
<dbReference type="PANTHER" id="PTHR30606:SF10">
    <property type="entry name" value="PHOSPHATIDYLINOSITOL MANNOSIDE ACYLTRANSFERASE"/>
    <property type="match status" value="1"/>
</dbReference>
<reference evidence="8" key="1">
    <citation type="submission" date="2015-09" db="EMBL/GenBank/DDBJ databases">
        <authorList>
            <person name="Rodrigo-Torres Lidia"/>
            <person name="Arahal R.David."/>
        </authorList>
    </citation>
    <scope>NUCLEOTIDE SEQUENCE [LARGE SCALE GENOMIC DNA]</scope>
    <source>
        <strain evidence="8">CECT 7735</strain>
    </source>
</reference>
<evidence type="ECO:0000256" key="4">
    <source>
        <dbReference type="ARBA" id="ARBA00022679"/>
    </source>
</evidence>
<dbReference type="Pfam" id="PF03279">
    <property type="entry name" value="Lip_A_acyltrans"/>
    <property type="match status" value="1"/>
</dbReference>
<comment type="subcellular location">
    <subcellularLocation>
        <location evidence="1">Cell inner membrane</location>
    </subcellularLocation>
</comment>
<evidence type="ECO:0000313" key="7">
    <source>
        <dbReference type="EMBL" id="CUK02516.1"/>
    </source>
</evidence>
<evidence type="ECO:0000256" key="2">
    <source>
        <dbReference type="ARBA" id="ARBA00022475"/>
    </source>
</evidence>
<sequence length="309" mass="34621">MAQKQTSFGQRAVDYTVNLVIRGAIGLALILPYETRVRGMGWLTSHVLAPIGGFRKRVRSNLAHVMPDLPKTEVERMARAVPDNVGRTLIEIYSGEEFVQRAITAPIEGPGLACLEAARDAGRPVILVTGHMGNYDAVRANLIHRGYNMGALYRRMSNPYFNEHYVRSISKIGTPMFEQGRKGMIEMVRHIKAGGILGILTDLYVQDGEPLDFFGQKARTSLITAELALKFDAALIPVYGLRNPDGLTFRIVAQDEIPHSDPLTMTQAVNDGLETLVRENMDQWFWIHRRWKYATRPLQPKKAPPKSKA</sequence>
<gene>
    <name evidence="7" type="ORF">PH7735_02600</name>
</gene>
<name>A0A0P1IKM5_9RHOB</name>
<dbReference type="GO" id="GO:0016746">
    <property type="term" value="F:acyltransferase activity"/>
    <property type="evidence" value="ECO:0007669"/>
    <property type="project" value="UniProtKB-KW"/>
</dbReference>
<dbReference type="GO" id="GO:0005886">
    <property type="term" value="C:plasma membrane"/>
    <property type="evidence" value="ECO:0007669"/>
    <property type="project" value="UniProtKB-SubCell"/>
</dbReference>
<keyword evidence="5" id="KW-0472">Membrane</keyword>
<organism evidence="7 8">
    <name type="scientific">Shimia thalassica</name>
    <dbReference type="NCBI Taxonomy" id="1715693"/>
    <lineage>
        <taxon>Bacteria</taxon>
        <taxon>Pseudomonadati</taxon>
        <taxon>Pseudomonadota</taxon>
        <taxon>Alphaproteobacteria</taxon>
        <taxon>Rhodobacterales</taxon>
        <taxon>Roseobacteraceae</taxon>
    </lineage>
</organism>
<accession>A0A0P1IKM5</accession>
<keyword evidence="3" id="KW-0997">Cell inner membrane</keyword>
<dbReference type="RefSeq" id="WP_058311753.1">
    <property type="nucleotide sequence ID" value="NZ_CYTW01000002.1"/>
</dbReference>
<dbReference type="STRING" id="1715693.PH7735_02600"/>
<evidence type="ECO:0000256" key="3">
    <source>
        <dbReference type="ARBA" id="ARBA00022519"/>
    </source>
</evidence>